<feature type="compositionally biased region" description="Polar residues" evidence="1">
    <location>
        <begin position="251"/>
        <end position="261"/>
    </location>
</feature>
<feature type="region of interest" description="Disordered" evidence="1">
    <location>
        <begin position="1311"/>
        <end position="1376"/>
    </location>
</feature>
<feature type="region of interest" description="Disordered" evidence="1">
    <location>
        <begin position="1237"/>
        <end position="1269"/>
    </location>
</feature>
<feature type="compositionally biased region" description="Polar residues" evidence="1">
    <location>
        <begin position="569"/>
        <end position="587"/>
    </location>
</feature>
<dbReference type="PANTHER" id="PTHR48125:SF12">
    <property type="entry name" value="AT HOOK TRANSCRIPTION FACTOR FAMILY-RELATED"/>
    <property type="match status" value="1"/>
</dbReference>
<feature type="compositionally biased region" description="Acidic residues" evidence="1">
    <location>
        <begin position="811"/>
        <end position="827"/>
    </location>
</feature>
<comment type="caution">
    <text evidence="2">The sequence shown here is derived from an EMBL/GenBank/DDBJ whole genome shotgun (WGS) entry which is preliminary data.</text>
</comment>
<feature type="region of interest" description="Disordered" evidence="1">
    <location>
        <begin position="955"/>
        <end position="1018"/>
    </location>
</feature>
<feature type="compositionally biased region" description="Basic and acidic residues" evidence="1">
    <location>
        <begin position="1248"/>
        <end position="1257"/>
    </location>
</feature>
<organism evidence="2 3">
    <name type="scientific">Tetrapyrgos nigripes</name>
    <dbReference type="NCBI Taxonomy" id="182062"/>
    <lineage>
        <taxon>Eukaryota</taxon>
        <taxon>Fungi</taxon>
        <taxon>Dikarya</taxon>
        <taxon>Basidiomycota</taxon>
        <taxon>Agaricomycotina</taxon>
        <taxon>Agaricomycetes</taxon>
        <taxon>Agaricomycetidae</taxon>
        <taxon>Agaricales</taxon>
        <taxon>Marasmiineae</taxon>
        <taxon>Marasmiaceae</taxon>
        <taxon>Tetrapyrgos</taxon>
    </lineage>
</organism>
<feature type="compositionally biased region" description="Polar residues" evidence="1">
    <location>
        <begin position="540"/>
        <end position="551"/>
    </location>
</feature>
<feature type="compositionally biased region" description="Low complexity" evidence="1">
    <location>
        <begin position="343"/>
        <end position="363"/>
    </location>
</feature>
<feature type="region of interest" description="Disordered" evidence="1">
    <location>
        <begin position="808"/>
        <end position="828"/>
    </location>
</feature>
<feature type="compositionally biased region" description="Low complexity" evidence="1">
    <location>
        <begin position="460"/>
        <end position="480"/>
    </location>
</feature>
<feature type="region of interest" description="Disordered" evidence="1">
    <location>
        <begin position="291"/>
        <end position="315"/>
    </location>
</feature>
<name>A0A8H5FRY3_9AGAR</name>
<feature type="region of interest" description="Disordered" evidence="1">
    <location>
        <begin position="132"/>
        <end position="273"/>
    </location>
</feature>
<feature type="compositionally biased region" description="Polar residues" evidence="1">
    <location>
        <begin position="163"/>
        <end position="196"/>
    </location>
</feature>
<feature type="compositionally biased region" description="Basic and acidic residues" evidence="1">
    <location>
        <begin position="999"/>
        <end position="1018"/>
    </location>
</feature>
<feature type="region of interest" description="Disordered" evidence="1">
    <location>
        <begin position="65"/>
        <end position="93"/>
    </location>
</feature>
<feature type="compositionally biased region" description="Low complexity" evidence="1">
    <location>
        <begin position="418"/>
        <end position="436"/>
    </location>
</feature>
<feature type="compositionally biased region" description="Acidic residues" evidence="1">
    <location>
        <begin position="502"/>
        <end position="520"/>
    </location>
</feature>
<feature type="compositionally biased region" description="Polar residues" evidence="1">
    <location>
        <begin position="1366"/>
        <end position="1376"/>
    </location>
</feature>
<feature type="region of interest" description="Disordered" evidence="1">
    <location>
        <begin position="1449"/>
        <end position="1495"/>
    </location>
</feature>
<proteinExistence type="predicted"/>
<feature type="compositionally biased region" description="Basic and acidic residues" evidence="1">
    <location>
        <begin position="1474"/>
        <end position="1486"/>
    </location>
</feature>
<sequence length="1597" mass="171861">MFDLTIDSMASPEGQGILADNNMPSWTSIHVPESDDDKSSAYWSGDELRLDEILNMDNTGNFFIAKPASESSSQPLQDPSFAQQQSADHGDRNQLQNLENLTDQTVDVPNPAPQVHTLADRSVDASFLSKSRLTLSNDNTAATAGPATTTTNVDTPAPDPSSLDAQESQSHTFVSDAHQVQQSDSRKASSLRNTPNVGDETLASGLGSGVGKVLEEGNGMMSDSTTGKAREGSSRAGSASSTKRAVRSEKASQNGNGNETQSSAPVASTSASAKIAKPKKVQANLSAFGFLSSPNASTSTPTTSTPSSSSKLSFKPKKIPQKSFLGVYALSPLVGHSRKQSTPSLNDNSSPSRSSLSRNPRPSNHYRDNGNGGANIAVALSAAFTSNDHDNYVHSLDNRIPIGATKASSQNAPVLAVSSSDHSPLSPTSASSQSHSRSTKPTSTGSVGAAAGKFLGISSSSSTSAFPSASALTSPSSRSRTQNRPISSSKPNSKTAVTVINVDDDSDSDNPADDEADDIDLLNITHPHPHQLSPRGVPRTPSSRLAPSSWANNENVVDVDALDDHSLDPANTDSRAHARTQTSSSTPDPLALRTPDEDGSVNEDENEDEHGDTQPQPASALSNANANDIVNALSSAFASSIGTPRRARIASSTSTTTGAGLSRSRTRGAGADTIKLKISSPLAPSHRILSPSRRHISTRTRARTTRSQPGPGPASVSVSVSASASNPLADALTRAYADNAVTVATADSGGEDEGESDAYGDVDASMDIEDDIDLQEIRQISQEELDEYLDVMVDDGPTIEEVERILGGLEGDGDGDEGEGEGEEGVDESLGKVTVIQEQEKEEVQSGPSQTQQKFLQDNVAVVSFDADTLADVDVGVDTAPAPANADADATFALAVTTAVAVVVEEEEILVIETEGAAQARLDLEQEQELEAVVRFAVGGGGGVGVEVEEEIQTTEKAAVTEDQRENENERLELESEQLQQKRQQEQEQEEEQNPPEQQADRPHLQEHHDHQQKAEKQKRYQFERFQLMMDIKHLGADAGGVKAKWARLMEVQIEGEKEREMEREADADAGLGEGVDADTGKIAAELERELDLDLGAKEALISNEHEFEIQTQLAQRKLSFQYTSDGRSYTEQLFQRVEEWFGAEFLTVKALNGQRPQARKNGKQGRQSVFALFGYLSSCFSFSLLVVFFLFFFSWPYPFSPCPRSPFAFLSVHFIGAYTDTEHRYCQSRYEVSVTSPLAEPEPEPEPELRPERPSEAESEPESESFRRLHAPLGRVSVDARVQPRSQDIYIDEDESVVVDVDVLDEDFDEEEVELQLEATLPPDTSAPSSESTTTSRLRSRTSTRSQTHSRIQTPIAARQHHIRQAQNRSTATANNAVVGSEIGVGVQERAAGNGQGNGSAEPVGTRRKRARDDDRSRLAVVDTVIVDNVDSGSEDQQQQVNGIVEHVQGDRDEEDEDQGESAGENGRPAKRARTDVEPEPKSENVNEGQPQSKVKLDVAACPALMLRLLKGKTKIRDEEVEMIVQLFEILAGDDWSMVEQEAMNGLSEARDQLWQAIVGIAGVVPGSETLGIGAEREKRLVELARVVQSKFTGTY</sequence>
<dbReference type="EMBL" id="JAACJM010000098">
    <property type="protein sequence ID" value="KAF5346931.1"/>
    <property type="molecule type" value="Genomic_DNA"/>
</dbReference>
<feature type="compositionally biased region" description="Low complexity" evidence="1">
    <location>
        <begin position="234"/>
        <end position="243"/>
    </location>
</feature>
<protein>
    <submittedName>
        <fullName evidence="2">Uncharacterized protein</fullName>
    </submittedName>
</protein>
<dbReference type="PANTHER" id="PTHR48125">
    <property type="entry name" value="LP07818P1"/>
    <property type="match status" value="1"/>
</dbReference>
<feature type="compositionally biased region" description="Basic and acidic residues" evidence="1">
    <location>
        <begin position="959"/>
        <end position="974"/>
    </location>
</feature>
<feature type="region of interest" description="Disordered" evidence="1">
    <location>
        <begin position="413"/>
        <end position="447"/>
    </location>
</feature>
<feature type="compositionally biased region" description="Acidic residues" evidence="1">
    <location>
        <begin position="597"/>
        <end position="610"/>
    </location>
</feature>
<dbReference type="Proteomes" id="UP000559256">
    <property type="component" value="Unassembled WGS sequence"/>
</dbReference>
<feature type="compositionally biased region" description="Polar residues" evidence="1">
    <location>
        <begin position="69"/>
        <end position="93"/>
    </location>
</feature>
<dbReference type="OrthoDB" id="10692833at2759"/>
<reference evidence="2 3" key="1">
    <citation type="journal article" date="2020" name="ISME J.">
        <title>Uncovering the hidden diversity of litter-decomposition mechanisms in mushroom-forming fungi.</title>
        <authorList>
            <person name="Floudas D."/>
            <person name="Bentzer J."/>
            <person name="Ahren D."/>
            <person name="Johansson T."/>
            <person name="Persson P."/>
            <person name="Tunlid A."/>
        </authorList>
    </citation>
    <scope>NUCLEOTIDE SEQUENCE [LARGE SCALE GENOMIC DNA]</scope>
    <source>
        <strain evidence="2 3">CBS 291.85</strain>
    </source>
</reference>
<feature type="compositionally biased region" description="Low complexity" evidence="1">
    <location>
        <begin position="292"/>
        <end position="313"/>
    </location>
</feature>
<evidence type="ECO:0000256" key="1">
    <source>
        <dbReference type="SAM" id="MobiDB-lite"/>
    </source>
</evidence>
<feature type="region of interest" description="Disordered" evidence="1">
    <location>
        <begin position="564"/>
        <end position="621"/>
    </location>
</feature>
<evidence type="ECO:0000313" key="2">
    <source>
        <dbReference type="EMBL" id="KAF5346931.1"/>
    </source>
</evidence>
<feature type="compositionally biased region" description="Low complexity" evidence="1">
    <location>
        <begin position="262"/>
        <end position="273"/>
    </location>
</feature>
<evidence type="ECO:0000313" key="3">
    <source>
        <dbReference type="Proteomes" id="UP000559256"/>
    </source>
</evidence>
<gene>
    <name evidence="2" type="ORF">D9758_010153</name>
</gene>
<feature type="compositionally biased region" description="Low complexity" evidence="1">
    <location>
        <begin position="137"/>
        <end position="156"/>
    </location>
</feature>
<feature type="compositionally biased region" description="Polar residues" evidence="1">
    <location>
        <begin position="482"/>
        <end position="498"/>
    </location>
</feature>
<accession>A0A8H5FRY3</accession>
<feature type="region of interest" description="Disordered" evidence="1">
    <location>
        <begin position="460"/>
        <end position="551"/>
    </location>
</feature>
<feature type="region of interest" description="Disordered" evidence="1">
    <location>
        <begin position="336"/>
        <end position="372"/>
    </location>
</feature>
<feature type="compositionally biased region" description="Basic residues" evidence="1">
    <location>
        <begin position="692"/>
        <end position="704"/>
    </location>
</feature>
<keyword evidence="3" id="KW-1185">Reference proteome</keyword>
<feature type="region of interest" description="Disordered" evidence="1">
    <location>
        <begin position="640"/>
        <end position="719"/>
    </location>
</feature>
<feature type="compositionally biased region" description="Low complexity" evidence="1">
    <location>
        <begin position="1323"/>
        <end position="1352"/>
    </location>
</feature>
<feature type="region of interest" description="Disordered" evidence="1">
    <location>
        <begin position="1390"/>
        <end position="1417"/>
    </location>
</feature>
<feature type="compositionally biased region" description="Low complexity" evidence="1">
    <location>
        <begin position="649"/>
        <end position="671"/>
    </location>
</feature>